<sequence>MNGELDPKRVSQWLVELRGGQTALENKEEVRIGTDEPDARALVTKPLRVYRRLTVDTPPATAVDVQHHIDTEATAPIMLKRRRQAQMKNHVVEENVDKILKAGEI</sequence>
<name>A0A329RS14_9STRA</name>
<accession>A0A329RS14</accession>
<dbReference type="EMBL" id="MJFZ01000571">
    <property type="protein sequence ID" value="RAW27355.1"/>
    <property type="molecule type" value="Genomic_DNA"/>
</dbReference>
<dbReference type="VEuPathDB" id="FungiDB:PC110_g16252"/>
<reference evidence="3 4" key="1">
    <citation type="submission" date="2018-01" db="EMBL/GenBank/DDBJ databases">
        <title>Draft genome of the strawberry crown rot pathogen Phytophthora cactorum.</title>
        <authorList>
            <person name="Armitage A.D."/>
            <person name="Lysoe E."/>
            <person name="Nellist C.F."/>
            <person name="Harrison R.J."/>
            <person name="Brurberg M.B."/>
        </authorList>
    </citation>
    <scope>NUCLEOTIDE SEQUENCE [LARGE SCALE GENOMIC DNA]</scope>
    <source>
        <strain evidence="3 4">10300</strain>
    </source>
</reference>
<dbReference type="Proteomes" id="UP000251314">
    <property type="component" value="Unassembled WGS sequence"/>
</dbReference>
<dbReference type="EMBL" id="RCMK01000275">
    <property type="protein sequence ID" value="KAG2939366.1"/>
    <property type="molecule type" value="Genomic_DNA"/>
</dbReference>
<organism evidence="3 4">
    <name type="scientific">Phytophthora cactorum</name>
    <dbReference type="NCBI Taxonomy" id="29920"/>
    <lineage>
        <taxon>Eukaryota</taxon>
        <taxon>Sar</taxon>
        <taxon>Stramenopiles</taxon>
        <taxon>Oomycota</taxon>
        <taxon>Peronosporomycetes</taxon>
        <taxon>Peronosporales</taxon>
        <taxon>Peronosporaceae</taxon>
        <taxon>Phytophthora</taxon>
    </lineage>
</organism>
<dbReference type="Proteomes" id="UP000736787">
    <property type="component" value="Unassembled WGS sequence"/>
</dbReference>
<reference evidence="1" key="2">
    <citation type="submission" date="2018-10" db="EMBL/GenBank/DDBJ databases">
        <title>Effector identification in a new, highly contiguous assembly of the strawberry crown rot pathogen Phytophthora cactorum.</title>
        <authorList>
            <person name="Armitage A.D."/>
            <person name="Nellist C.F."/>
            <person name="Bates H."/>
            <person name="Vickerstaff R.J."/>
            <person name="Harrison R.J."/>
        </authorList>
    </citation>
    <scope>NUCLEOTIDE SEQUENCE</scope>
    <source>
        <strain evidence="1">4032</strain>
        <strain evidence="2">4040</strain>
    </source>
</reference>
<dbReference type="Proteomes" id="UP000774804">
    <property type="component" value="Unassembled WGS sequence"/>
</dbReference>
<evidence type="ECO:0000313" key="4">
    <source>
        <dbReference type="Proteomes" id="UP000251314"/>
    </source>
</evidence>
<keyword evidence="4" id="KW-1185">Reference proteome</keyword>
<proteinExistence type="predicted"/>
<protein>
    <submittedName>
        <fullName evidence="3">Uncharacterized protein</fullName>
    </submittedName>
</protein>
<evidence type="ECO:0000313" key="1">
    <source>
        <dbReference type="EMBL" id="KAG2915187.1"/>
    </source>
</evidence>
<evidence type="ECO:0000313" key="2">
    <source>
        <dbReference type="EMBL" id="KAG2939366.1"/>
    </source>
</evidence>
<dbReference type="OrthoDB" id="126689at2759"/>
<gene>
    <name evidence="3" type="ORF">PC110_g16252</name>
    <name evidence="1" type="ORF">PC115_g11457</name>
    <name evidence="2" type="ORF">PC117_g10968</name>
</gene>
<evidence type="ECO:0000313" key="3">
    <source>
        <dbReference type="EMBL" id="RAW27355.1"/>
    </source>
</evidence>
<comment type="caution">
    <text evidence="3">The sequence shown here is derived from an EMBL/GenBank/DDBJ whole genome shotgun (WGS) entry which is preliminary data.</text>
</comment>
<dbReference type="AlphaFoldDB" id="A0A329RS14"/>
<dbReference type="EMBL" id="RCMI01000360">
    <property type="protein sequence ID" value="KAG2915187.1"/>
    <property type="molecule type" value="Genomic_DNA"/>
</dbReference>